<feature type="compositionally biased region" description="Polar residues" evidence="1">
    <location>
        <begin position="745"/>
        <end position="761"/>
    </location>
</feature>
<feature type="compositionally biased region" description="Low complexity" evidence="1">
    <location>
        <begin position="800"/>
        <end position="809"/>
    </location>
</feature>
<sequence>MADPAFRGFVETTLDALLVLEGCRRGFLPKITRRLQEFEKRALVVSGAVFVFHEEETGIKRWTDGLSWSPSRTLDNFLVYRELDKKPTSGRNSDAGEEGDPVTKPSRSRLIGPLTSKADPVDDVDACDAGGSEGSDSKRSRTRANSSASSALALDRARERALVGSLTSSSRFSPDGLVKKTISLSGLHLVSYYRIDDVTSGRLRTPSSHAELMSLEISPSFLAPSLFRLPPVVEIDADGHVRYKGDADTPLSPRTHTSSSPGAQLPLPGAANTVSRPDSSGSDHKPNVRAMPAWEVATSQGPRRRSTASTSRLDHRYNPYDSARLPHGPPPPHSANGLSAGHGPTPLHPLPTTAPPYDSLLGPAAPTASGSRLSGSMASSAFSPLQGWQRFQAHSHSPYLLPTGAGDAPFPISSAFQQPRHSAPAVPNPASGAHDMFSFNAPGPSDAQSLGHFAPRQPPFTAIGYADHLHRYSAAQSSQQVYAFADDGRNLQPSPQWAMTTDAASYSQTRDGSKSPFATPPATADPLRSSTSAVDPAQRWGPTTGAPYGSSAMPLPGGDQLGSAFEWDGARYVRRGSALATGHAVPLPSSGSELSPVTPAEGAAAMSRLQQQQQQALQELYDYNIPPGGPPHYASTTSSTQEHLQPHAYGAAAAAATGPSYQLGKGSSASSAASGLVQPAPQEQSYGREASTLGATGLVRPRYDSIDYAAEPGPPPHSRPASRFSAAPPLPGGGLYPPPLGDRSLPQTRGAQNSTSAQENWSGRPPPPPLPGIVKSEVVDELPSFPNSSETSYKYTAPRQQQPDAVLQALPPPPQQQQQQQQWWPNGSPWTQPPPGPPPLPPQQHHPHYQQ</sequence>
<reference evidence="2 3" key="1">
    <citation type="submission" date="2020-11" db="EMBL/GenBank/DDBJ databases">
        <title>Kefir isolates.</title>
        <authorList>
            <person name="Marcisauskas S."/>
            <person name="Kim Y."/>
            <person name="Blasche S."/>
        </authorList>
    </citation>
    <scope>NUCLEOTIDE SEQUENCE [LARGE SCALE GENOMIC DNA]</scope>
    <source>
        <strain evidence="2 3">KR</strain>
    </source>
</reference>
<dbReference type="PANTHER" id="PTHR28027">
    <property type="entry name" value="TRANSCRIPTIONAL REGULATOR MIT1"/>
    <property type="match status" value="1"/>
</dbReference>
<feature type="compositionally biased region" description="Low complexity" evidence="1">
    <location>
        <begin position="368"/>
        <end position="379"/>
    </location>
</feature>
<evidence type="ECO:0000313" key="3">
    <source>
        <dbReference type="Proteomes" id="UP000777482"/>
    </source>
</evidence>
<feature type="region of interest" description="Disordered" evidence="1">
    <location>
        <begin position="244"/>
        <end position="379"/>
    </location>
</feature>
<dbReference type="AlphaFoldDB" id="A0A9P7B6Q8"/>
<protein>
    <recommendedName>
        <fullName evidence="4">cAMP-independent regulatory protein pac2</fullName>
    </recommendedName>
</protein>
<feature type="region of interest" description="Disordered" evidence="1">
    <location>
        <begin position="493"/>
        <end position="557"/>
    </location>
</feature>
<feature type="compositionally biased region" description="Polar residues" evidence="1">
    <location>
        <begin position="785"/>
        <end position="794"/>
    </location>
</feature>
<name>A0A9P7B6Q8_RHOMI</name>
<feature type="compositionally biased region" description="Polar residues" evidence="1">
    <location>
        <begin position="297"/>
        <end position="311"/>
    </location>
</feature>
<feature type="compositionally biased region" description="Low complexity" evidence="1">
    <location>
        <begin position="143"/>
        <end position="152"/>
    </location>
</feature>
<accession>A0A9P7B6Q8</accession>
<feature type="compositionally biased region" description="Polar residues" evidence="1">
    <location>
        <begin position="252"/>
        <end position="262"/>
    </location>
</feature>
<feature type="compositionally biased region" description="Low complexity" evidence="1">
    <location>
        <begin position="816"/>
        <end position="825"/>
    </location>
</feature>
<dbReference type="InterPro" id="IPR018608">
    <property type="entry name" value="Gti1/Pac2"/>
</dbReference>
<evidence type="ECO:0008006" key="4">
    <source>
        <dbReference type="Google" id="ProtNLM"/>
    </source>
</evidence>
<proteinExistence type="predicted"/>
<evidence type="ECO:0000313" key="2">
    <source>
        <dbReference type="EMBL" id="KAG0662910.1"/>
    </source>
</evidence>
<dbReference type="Pfam" id="PF09729">
    <property type="entry name" value="Gti1_Pac2"/>
    <property type="match status" value="1"/>
</dbReference>
<organism evidence="2 3">
    <name type="scientific">Rhodotorula mucilaginosa</name>
    <name type="common">Yeast</name>
    <name type="synonym">Rhodotorula rubra</name>
    <dbReference type="NCBI Taxonomy" id="5537"/>
    <lineage>
        <taxon>Eukaryota</taxon>
        <taxon>Fungi</taxon>
        <taxon>Dikarya</taxon>
        <taxon>Basidiomycota</taxon>
        <taxon>Pucciniomycotina</taxon>
        <taxon>Microbotryomycetes</taxon>
        <taxon>Sporidiobolales</taxon>
        <taxon>Sporidiobolaceae</taxon>
        <taxon>Rhodotorula</taxon>
    </lineage>
</organism>
<dbReference type="PANTHER" id="PTHR28027:SF2">
    <property type="entry name" value="TRANSCRIPTIONAL REGULATOR MIT1"/>
    <property type="match status" value="1"/>
</dbReference>
<evidence type="ECO:0000256" key="1">
    <source>
        <dbReference type="SAM" id="MobiDB-lite"/>
    </source>
</evidence>
<feature type="region of interest" description="Disordered" evidence="1">
    <location>
        <begin position="584"/>
        <end position="644"/>
    </location>
</feature>
<feature type="region of interest" description="Disordered" evidence="1">
    <location>
        <begin position="659"/>
        <end position="851"/>
    </location>
</feature>
<feature type="compositionally biased region" description="Pro residues" evidence="1">
    <location>
        <begin position="728"/>
        <end position="740"/>
    </location>
</feature>
<dbReference type="EMBL" id="PUHQ01000023">
    <property type="protein sequence ID" value="KAG0662910.1"/>
    <property type="molecule type" value="Genomic_DNA"/>
</dbReference>
<comment type="caution">
    <text evidence="2">The sequence shown here is derived from an EMBL/GenBank/DDBJ whole genome shotgun (WGS) entry which is preliminary data.</text>
</comment>
<feature type="compositionally biased region" description="Pro residues" evidence="1">
    <location>
        <begin position="831"/>
        <end position="844"/>
    </location>
</feature>
<dbReference type="Proteomes" id="UP000777482">
    <property type="component" value="Unassembled WGS sequence"/>
</dbReference>
<dbReference type="OrthoDB" id="5572844at2759"/>
<feature type="compositionally biased region" description="Polar residues" evidence="1">
    <location>
        <begin position="493"/>
        <end position="510"/>
    </location>
</feature>
<feature type="compositionally biased region" description="Low complexity" evidence="1">
    <location>
        <begin position="609"/>
        <end position="620"/>
    </location>
</feature>
<gene>
    <name evidence="2" type="ORF">C6P46_002998</name>
</gene>
<feature type="region of interest" description="Disordered" evidence="1">
    <location>
        <begin position="87"/>
        <end position="152"/>
    </location>
</feature>
<dbReference type="GO" id="GO:0003677">
    <property type="term" value="F:DNA binding"/>
    <property type="evidence" value="ECO:0007669"/>
    <property type="project" value="TreeGrafter"/>
</dbReference>
<feature type="compositionally biased region" description="Polar residues" evidence="1">
    <location>
        <begin position="634"/>
        <end position="643"/>
    </location>
</feature>
<feature type="region of interest" description="Disordered" evidence="1">
    <location>
        <begin position="410"/>
        <end position="455"/>
    </location>
</feature>
<keyword evidence="3" id="KW-1185">Reference proteome</keyword>